<dbReference type="EMBL" id="CP015772">
    <property type="protein sequence ID" value="ANH80245.1"/>
    <property type="molecule type" value="Genomic_DNA"/>
</dbReference>
<evidence type="ECO:0000313" key="1">
    <source>
        <dbReference type="EMBL" id="ANH80245.1"/>
    </source>
</evidence>
<evidence type="ECO:0000313" key="2">
    <source>
        <dbReference type="Proteomes" id="UP000077667"/>
    </source>
</evidence>
<dbReference type="STRING" id="1176587.A8C56_03930"/>
<keyword evidence="2" id="KW-1185">Reference proteome</keyword>
<dbReference type="AlphaFoldDB" id="A0A1A9HYT5"/>
<name>A0A1A9HYT5_9BACT</name>
<organism evidence="1 2">
    <name type="scientific">Niabella ginsenosidivorans</name>
    <dbReference type="NCBI Taxonomy" id="1176587"/>
    <lineage>
        <taxon>Bacteria</taxon>
        <taxon>Pseudomonadati</taxon>
        <taxon>Bacteroidota</taxon>
        <taxon>Chitinophagia</taxon>
        <taxon>Chitinophagales</taxon>
        <taxon>Chitinophagaceae</taxon>
        <taxon>Niabella</taxon>
    </lineage>
</organism>
<protein>
    <submittedName>
        <fullName evidence="1">Uncharacterized protein</fullName>
    </submittedName>
</protein>
<proteinExistence type="predicted"/>
<accession>A0A1A9HYT5</accession>
<dbReference type="KEGG" id="nia:A8C56_03930"/>
<dbReference type="Proteomes" id="UP000077667">
    <property type="component" value="Chromosome"/>
</dbReference>
<gene>
    <name evidence="1" type="ORF">A8C56_03930</name>
</gene>
<reference evidence="1 2" key="1">
    <citation type="submission" date="2016-05" db="EMBL/GenBank/DDBJ databases">
        <title>Niabella ginsenosidivorans BS26 whole genome sequencing.</title>
        <authorList>
            <person name="Im W.T."/>
            <person name="Siddiqi M.Z."/>
        </authorList>
    </citation>
    <scope>NUCLEOTIDE SEQUENCE [LARGE SCALE GENOMIC DNA]</scope>
    <source>
        <strain evidence="1 2">BS26</strain>
    </source>
</reference>
<sequence>MRADPFQKIIITQRYGACAILSGTDAATVVCVRTNYLMLISIKLITAYYYKHFLNACRH</sequence>